<dbReference type="Gene3D" id="3.90.550.10">
    <property type="entry name" value="Spore Coat Polysaccharide Biosynthesis Protein SpsA, Chain A"/>
    <property type="match status" value="1"/>
</dbReference>
<dbReference type="Proteomes" id="UP000244911">
    <property type="component" value="Unassembled WGS sequence"/>
</dbReference>
<evidence type="ECO:0000313" key="2">
    <source>
        <dbReference type="EMBL" id="SPF77274.1"/>
    </source>
</evidence>
<dbReference type="InterPro" id="IPR005069">
    <property type="entry name" value="Nucl-diP-sugar_transferase"/>
</dbReference>
<dbReference type="Pfam" id="PF03407">
    <property type="entry name" value="Nucleotid_trans"/>
    <property type="match status" value="1"/>
</dbReference>
<protein>
    <recommendedName>
        <fullName evidence="1">Nucleotide-diphospho-sugar transferase domain-containing protein</fullName>
    </recommendedName>
</protein>
<name>A0A2R8AN41_9RHOB</name>
<dbReference type="RefSeq" id="WP_108857217.1">
    <property type="nucleotide sequence ID" value="NZ_OMOI01000001.1"/>
</dbReference>
<evidence type="ECO:0000259" key="1">
    <source>
        <dbReference type="Pfam" id="PF03407"/>
    </source>
</evidence>
<sequence>MSDPQGNGFIFAATGETYVNLARRAVRSLRQVMPDAQVDLFTDADLVDPAFDRIHKLSDSYFRPKMEALRRSRFERTVYLDCDIVVLMDVSELFHLLDRFDLASSYAFARDGRRLVQDGTMPRSYGLLNAGVVAIRTNEKTKELVADWDRTVRERDANMDQPTFRELLWKSDVSVFVLPPEYNLIAIWTLDSWKPKQGAPRILHSQRLHKIALGDPETPFTLKEALKHDRHRKHLELLLECDSGVGTREVGRLPTPAEAMAEELLELKARRSTLTSLLRKFRAWFRG</sequence>
<dbReference type="SUPFAM" id="SSF53448">
    <property type="entry name" value="Nucleotide-diphospho-sugar transferases"/>
    <property type="match status" value="1"/>
</dbReference>
<gene>
    <name evidence="2" type="ORF">ALP8811_02299</name>
</gene>
<dbReference type="EMBL" id="OMOI01000001">
    <property type="protein sequence ID" value="SPF77274.1"/>
    <property type="molecule type" value="Genomic_DNA"/>
</dbReference>
<proteinExistence type="predicted"/>
<feature type="domain" description="Nucleotide-diphospho-sugar transferase" evidence="1">
    <location>
        <begin position="78"/>
        <end position="204"/>
    </location>
</feature>
<evidence type="ECO:0000313" key="3">
    <source>
        <dbReference type="Proteomes" id="UP000244911"/>
    </source>
</evidence>
<dbReference type="OrthoDB" id="181606at2"/>
<accession>A0A2R8AN41</accession>
<dbReference type="InterPro" id="IPR029044">
    <property type="entry name" value="Nucleotide-diphossugar_trans"/>
</dbReference>
<organism evidence="2 3">
    <name type="scientific">Aliiroseovarius pelagivivens</name>
    <dbReference type="NCBI Taxonomy" id="1639690"/>
    <lineage>
        <taxon>Bacteria</taxon>
        <taxon>Pseudomonadati</taxon>
        <taxon>Pseudomonadota</taxon>
        <taxon>Alphaproteobacteria</taxon>
        <taxon>Rhodobacterales</taxon>
        <taxon>Paracoccaceae</taxon>
        <taxon>Aliiroseovarius</taxon>
    </lineage>
</organism>
<dbReference type="AlphaFoldDB" id="A0A2R8AN41"/>
<reference evidence="2 3" key="1">
    <citation type="submission" date="2018-03" db="EMBL/GenBank/DDBJ databases">
        <authorList>
            <person name="Keele B.F."/>
        </authorList>
    </citation>
    <scope>NUCLEOTIDE SEQUENCE [LARGE SCALE GENOMIC DNA]</scope>
    <source>
        <strain evidence="2 3">CECT 8811</strain>
    </source>
</reference>
<keyword evidence="3" id="KW-1185">Reference proteome</keyword>